<keyword evidence="1" id="KW-0175">Coiled coil</keyword>
<keyword evidence="5" id="KW-1185">Reference proteome</keyword>
<accession>A0A1U7D2M7</accession>
<reference evidence="4 5" key="1">
    <citation type="submission" date="2016-03" db="EMBL/GenBank/DDBJ databases">
        <title>Deep-sea bacteria in the southern Pacific.</title>
        <authorList>
            <person name="Tang K."/>
        </authorList>
    </citation>
    <scope>NUCLEOTIDE SEQUENCE [LARGE SCALE GENOMIC DNA]</scope>
    <source>
        <strain evidence="4 5">JLT2016</strain>
    </source>
</reference>
<evidence type="ECO:0000313" key="4">
    <source>
        <dbReference type="EMBL" id="APX22417.1"/>
    </source>
</evidence>
<organism evidence="4 5">
    <name type="scientific">Salipiger profundus</name>
    <dbReference type="NCBI Taxonomy" id="1229727"/>
    <lineage>
        <taxon>Bacteria</taxon>
        <taxon>Pseudomonadati</taxon>
        <taxon>Pseudomonadota</taxon>
        <taxon>Alphaproteobacteria</taxon>
        <taxon>Rhodobacterales</taxon>
        <taxon>Roseobacteraceae</taxon>
        <taxon>Salipiger</taxon>
    </lineage>
</organism>
<evidence type="ECO:0000313" key="5">
    <source>
        <dbReference type="Proteomes" id="UP000186559"/>
    </source>
</evidence>
<dbReference type="AlphaFoldDB" id="A0A1U7D2M7"/>
<evidence type="ECO:0000256" key="2">
    <source>
        <dbReference type="SAM" id="MobiDB-lite"/>
    </source>
</evidence>
<proteinExistence type="predicted"/>
<sequence>MQQSRFAAEPSLRASAPTILFDKRVGLRDWTSSVTASDRLVSLADAVSDLSAAERRDLREQLRRAWADISKENLSLPSDLQVVVEHATGLNCLEACPETRPVVYLTSERESFAARALIDQGAAVLDLGEADTLRVSTLLEQTGGFTPSPIDTGDVRLLVDDVSFEPASSDPLLVAGALNWLSDAAVLAHEFLGDPFELRTLPPETLEQRIRQIRVRKCTHFSIIIGDHQVSSRGHERAHPFPHSRLPTLVLEGAEDTNVEMLVEAAPAITKLIGARRNTLETMLSRLIRHGFNGGATGPTEEQYALAIHREVSIVRDHFAATRGGIDRRFRAVRPIVYFMVGAEAADELAQHYNRLGPLLPLRNWLDQNLGPERAETVWQALEETDEQIGLRQRLGLPFTEYNAALRALGYPPLNDEADFRRIFEVYFNDIRARLIDRVRRRYKAAFLRGDSLENYLEYKELSFVSFDPEWPLIMEVLDKQLVEEHILETMEAVLGPDDLEIELPELRRVTSANQKTALTAHSRMASLVRAWCRRSASELPELMDPSDGHPLVKALQHAGLFDFERLLPDQLPLICKRIGAWPANMPSTFDLAALSLTEADLDFEERAAREARKQAEVARRSINFAGSSLDTGATDFAQSLADIAESALAGDADWFSRSRSPRLKEHEQSGNRGDSKGSGGAGKGAGRRDQPPEPIRRAMGMASEYLVREYLSRRHPKEMSDRCWVSENRVHFCSDGERGNDSLGYDFRVVTQRNEWLYEVKSALDEGGEFELTARELEVAGSAAMDRKRRYRILYVPFVFDPSRWHVLTLQNPVGETTRNRFRVIRTGSVRYGFDAR</sequence>
<dbReference type="Proteomes" id="UP000186559">
    <property type="component" value="Chromosome"/>
</dbReference>
<dbReference type="EMBL" id="CP014796">
    <property type="protein sequence ID" value="APX22417.1"/>
    <property type="molecule type" value="Genomic_DNA"/>
</dbReference>
<protein>
    <submittedName>
        <fullName evidence="4">Putative DUF3883 protein</fullName>
    </submittedName>
</protein>
<gene>
    <name evidence="4" type="ORF">Ga0080559_TMP1621</name>
</gene>
<feature type="coiled-coil region" evidence="1">
    <location>
        <begin position="595"/>
        <end position="622"/>
    </location>
</feature>
<dbReference type="KEGG" id="tpro:Ga0080559_TMP1621"/>
<name>A0A1U7D2M7_9RHOB</name>
<evidence type="ECO:0000259" key="3">
    <source>
        <dbReference type="Pfam" id="PF13020"/>
    </source>
</evidence>
<feature type="domain" description="Protein NO VEIN C-terminal" evidence="3">
    <location>
        <begin position="737"/>
        <end position="800"/>
    </location>
</feature>
<feature type="compositionally biased region" description="Basic and acidic residues" evidence="2">
    <location>
        <begin position="663"/>
        <end position="676"/>
    </location>
</feature>
<feature type="compositionally biased region" description="Basic and acidic residues" evidence="2">
    <location>
        <begin position="687"/>
        <end position="697"/>
    </location>
</feature>
<feature type="region of interest" description="Disordered" evidence="2">
    <location>
        <begin position="660"/>
        <end position="699"/>
    </location>
</feature>
<evidence type="ECO:0000256" key="1">
    <source>
        <dbReference type="SAM" id="Coils"/>
    </source>
</evidence>
<dbReference type="Pfam" id="PF13020">
    <property type="entry name" value="NOV_C"/>
    <property type="match status" value="1"/>
</dbReference>
<dbReference type="InterPro" id="IPR024975">
    <property type="entry name" value="NOV_C"/>
</dbReference>